<comment type="caution">
    <text evidence="4">The sequence shown here is derived from an EMBL/GenBank/DDBJ whole genome shotgun (WGS) entry which is preliminary data.</text>
</comment>
<evidence type="ECO:0000256" key="1">
    <source>
        <dbReference type="SAM" id="Coils"/>
    </source>
</evidence>
<evidence type="ECO:0000256" key="3">
    <source>
        <dbReference type="SAM" id="Phobius"/>
    </source>
</evidence>
<feature type="region of interest" description="Disordered" evidence="2">
    <location>
        <begin position="281"/>
        <end position="346"/>
    </location>
</feature>
<dbReference type="EMBL" id="BAABRN010000050">
    <property type="protein sequence ID" value="GAA5503436.1"/>
    <property type="molecule type" value="Genomic_DNA"/>
</dbReference>
<feature type="compositionally biased region" description="Basic residues" evidence="2">
    <location>
        <begin position="1377"/>
        <end position="1394"/>
    </location>
</feature>
<keyword evidence="3" id="KW-0472">Membrane</keyword>
<feature type="compositionally biased region" description="Polar residues" evidence="2">
    <location>
        <begin position="168"/>
        <end position="191"/>
    </location>
</feature>
<feature type="region of interest" description="Disordered" evidence="2">
    <location>
        <begin position="1351"/>
        <end position="1433"/>
    </location>
</feature>
<evidence type="ECO:0000256" key="2">
    <source>
        <dbReference type="SAM" id="MobiDB-lite"/>
    </source>
</evidence>
<reference evidence="4 5" key="1">
    <citation type="submission" date="2024-02" db="EMBL/GenBank/DDBJ databases">
        <title>Deinococcus xinjiangensis NBRC 107630.</title>
        <authorList>
            <person name="Ichikawa N."/>
            <person name="Katano-Makiyama Y."/>
            <person name="Hidaka K."/>
        </authorList>
    </citation>
    <scope>NUCLEOTIDE SEQUENCE [LARGE SCALE GENOMIC DNA]</scope>
    <source>
        <strain evidence="4 5">NBRC 107630</strain>
    </source>
</reference>
<keyword evidence="3" id="KW-0812">Transmembrane</keyword>
<organism evidence="4 5">
    <name type="scientific">Deinococcus xinjiangensis</name>
    <dbReference type="NCBI Taxonomy" id="457454"/>
    <lineage>
        <taxon>Bacteria</taxon>
        <taxon>Thermotogati</taxon>
        <taxon>Deinococcota</taxon>
        <taxon>Deinococci</taxon>
        <taxon>Deinococcales</taxon>
        <taxon>Deinococcaceae</taxon>
        <taxon>Deinococcus</taxon>
    </lineage>
</organism>
<feature type="coiled-coil region" evidence="1">
    <location>
        <begin position="425"/>
        <end position="452"/>
    </location>
</feature>
<keyword evidence="3" id="KW-1133">Transmembrane helix</keyword>
<evidence type="ECO:0000313" key="4">
    <source>
        <dbReference type="EMBL" id="GAA5503436.1"/>
    </source>
</evidence>
<accession>A0ABP9VFL4</accession>
<feature type="region of interest" description="Disordered" evidence="2">
    <location>
        <begin position="114"/>
        <end position="230"/>
    </location>
</feature>
<feature type="compositionally biased region" description="Low complexity" evidence="2">
    <location>
        <begin position="198"/>
        <end position="219"/>
    </location>
</feature>
<sequence>MTFQQKAKKQAGIESSEQAQPEAPSALTPAVMGPLSRTVERARLSRRGAKQDWGAVAQQVTAQYHALGTQADQQDLLAALRRIPDQGARDSLMTTLAGPDAEGLRLAVSGAVPKASAWQKPTMRAKFPSNPLNKSLPSSSSRPSLPSPAKGDATSARVAQAKKPLPTAATSQGGAQKVTAHQPSVSQSAAKSSGARGKLGAKPKASSAKAATQAGAQAKEQGKEGQKAAAGGKDLKVMNAALFAGLDVPLKPTWQRGDKLVFEGSAWHKAQEQVQRALAAKQAQNSVKPSGKPQGATEAMQATAQAKAPSKKPKQALKIPSATISASEIKRHEQQNRKKNSQKLSSLVARARKARAGIAKVSAKATPLITAAQRSAEAQVSSALKQSLSQIGSAEQAAKANVTSRAAQATAAVNAAYATTTQGIRQDTTKKIADLKREAQTLKSKLIAGKAQLSAGVRQEFTHTQTAMRGIGNQVAAQARQMGEAEAGRYAKEPIPEQNALQELANGGDYYKNKHKAKVEAARKIGNDYGSGMTKAGNDQATQLMTSLPDALKSHDTVLKEYQTTADKYVAGQITALQAQQTSALQAASTQRTALLSQISQQRASALSGIASAAAKGRSGAQAQAQQARGSIAKQAQGAKAGVTRGVLQAGKQMDGRIRDFEHAAKGQLNQDHADFVRGIAGFEKYAATGATAAQSGILSSAKTGAGRVKASGAPAAKGIGSLGRSTASSLKAQGNQSGASLTALGKSGQTGLKAVLSGHTKATQASLSAAKTQLGKFDTGFTQDAAKLLGDTKKQLKDSENPFREALTNVLTQGNGETKAELPAIREAAEAAADAVKPRWKAWASVLIDVVIMVGTIAAIAALTAVLGPVGLVLAGMAIGALGQVVGQALKDGIDGKFSGWRQYGMVAVAGAIGGAFGGAGGLVGGALSKGLAAGLVRQGIGKAGQFVAKVGIESAVGTGFDLAGQVATGYTNQAVFNEPFKLGTVLNAANIGKTIFTNSAGTFLAQPSTLKFVGSKLSNMNIPGKGLVGQFQNRMGKLQTSLAESRPMRAIGKLDSKIMDSKLWQKSMGGLEKGGEKLGDRSGKAYKNAESGYIKAGDALERNPVFYKLREQFRTATDPKAFRDAVAHSQSDIDAAIQKIPDPEVRRAIQEQVDWIEANPHLFTSGKDKGMFYSGAKDGVSNGKLAGEYHEANPSRSTRIDDTAGGKHLEGLDLYVKYSGNTEWADIVWKKASQIYARNVRGNINEFVDGANPARVYHQTEKPILDTHPRVTGRSPHENLGNPDLHAPPVQSMGHGPYFDPKVAGGLQAMMEGGTAVCLPCLCPKVWEPKAALQAVPNLCQPATALSRASLRPRSSNRPRLLHPKPPLTKPAARLPRKKPLPRKPQPKKQKPKPTTSLTLTTSAKMTCAKPKSMSRKTSSQKAATLSPTSG</sequence>
<dbReference type="Proteomes" id="UP001458946">
    <property type="component" value="Unassembled WGS sequence"/>
</dbReference>
<keyword evidence="5" id="KW-1185">Reference proteome</keyword>
<feature type="compositionally biased region" description="Low complexity" evidence="2">
    <location>
        <begin position="1395"/>
        <end position="1407"/>
    </location>
</feature>
<feature type="transmembrane region" description="Helical" evidence="3">
    <location>
        <begin position="873"/>
        <end position="892"/>
    </location>
</feature>
<feature type="transmembrane region" description="Helical" evidence="3">
    <location>
        <begin position="904"/>
        <end position="929"/>
    </location>
</feature>
<evidence type="ECO:0000313" key="5">
    <source>
        <dbReference type="Proteomes" id="UP001458946"/>
    </source>
</evidence>
<feature type="compositionally biased region" description="Low complexity" evidence="2">
    <location>
        <begin position="128"/>
        <end position="148"/>
    </location>
</feature>
<name>A0ABP9VFL4_9DEIO</name>
<protein>
    <submittedName>
        <fullName evidence="4">Uncharacterized protein</fullName>
    </submittedName>
</protein>
<feature type="region of interest" description="Disordered" evidence="2">
    <location>
        <begin position="1"/>
        <end position="34"/>
    </location>
</feature>
<gene>
    <name evidence="4" type="ORF">Dxin01_03194</name>
</gene>
<dbReference type="RefSeq" id="WP_353543409.1">
    <property type="nucleotide sequence ID" value="NZ_BAABRN010000050.1"/>
</dbReference>
<proteinExistence type="predicted"/>
<keyword evidence="1" id="KW-0175">Coiled coil</keyword>
<feature type="compositionally biased region" description="Polar residues" evidence="2">
    <location>
        <begin position="1418"/>
        <end position="1433"/>
    </location>
</feature>